<evidence type="ECO:0000313" key="3">
    <source>
        <dbReference type="EMBL" id="MBD3323162.1"/>
    </source>
</evidence>
<dbReference type="InterPro" id="IPR023346">
    <property type="entry name" value="Lysozyme-like_dom_sf"/>
</dbReference>
<gene>
    <name evidence="3" type="ORF">GF339_01175</name>
</gene>
<name>A0A9D5JRY8_9BACT</name>
<dbReference type="SUPFAM" id="SSF54106">
    <property type="entry name" value="LysM domain"/>
    <property type="match status" value="1"/>
</dbReference>
<feature type="domain" description="LysM" evidence="2">
    <location>
        <begin position="2"/>
        <end position="49"/>
    </location>
</feature>
<comment type="caution">
    <text evidence="3">The sequence shown here is derived from an EMBL/GenBank/DDBJ whole genome shotgun (WGS) entry which is preliminary data.</text>
</comment>
<dbReference type="SMART" id="SM00257">
    <property type="entry name" value="LysM"/>
    <property type="match status" value="1"/>
</dbReference>
<proteinExistence type="predicted"/>
<feature type="region of interest" description="Disordered" evidence="1">
    <location>
        <begin position="269"/>
        <end position="296"/>
    </location>
</feature>
<protein>
    <submittedName>
        <fullName evidence="3">Transglycosylase SLT domain-containing protein</fullName>
    </submittedName>
</protein>
<accession>A0A9D5JRY8</accession>
<dbReference type="CDD" id="cd00118">
    <property type="entry name" value="LysM"/>
    <property type="match status" value="1"/>
</dbReference>
<reference evidence="3" key="1">
    <citation type="submission" date="2019-11" db="EMBL/GenBank/DDBJ databases">
        <title>Microbial mats filling the niche in hypersaline microbial mats.</title>
        <authorList>
            <person name="Wong H.L."/>
            <person name="Macleod F.I."/>
            <person name="White R.A. III"/>
            <person name="Burns B.P."/>
        </authorList>
    </citation>
    <scope>NUCLEOTIDE SEQUENCE</scope>
    <source>
        <strain evidence="3">Rbin_158</strain>
    </source>
</reference>
<dbReference type="SUPFAM" id="SSF53955">
    <property type="entry name" value="Lysozyme-like"/>
    <property type="match status" value="1"/>
</dbReference>
<feature type="compositionally biased region" description="Pro residues" evidence="1">
    <location>
        <begin position="275"/>
        <end position="293"/>
    </location>
</feature>
<dbReference type="Pfam" id="PF01476">
    <property type="entry name" value="LysM"/>
    <property type="match status" value="1"/>
</dbReference>
<dbReference type="Pfam" id="PF01464">
    <property type="entry name" value="SLT"/>
    <property type="match status" value="1"/>
</dbReference>
<dbReference type="Gene3D" id="3.10.350.10">
    <property type="entry name" value="LysM domain"/>
    <property type="match status" value="1"/>
</dbReference>
<dbReference type="InterPro" id="IPR008258">
    <property type="entry name" value="Transglycosylase_SLT_dom_1"/>
</dbReference>
<organism evidence="3 4">
    <name type="scientific">candidate division KSB3 bacterium</name>
    <dbReference type="NCBI Taxonomy" id="2044937"/>
    <lineage>
        <taxon>Bacteria</taxon>
        <taxon>candidate division KSB3</taxon>
    </lineage>
</organism>
<evidence type="ECO:0000256" key="1">
    <source>
        <dbReference type="SAM" id="MobiDB-lite"/>
    </source>
</evidence>
<dbReference type="PROSITE" id="PS51782">
    <property type="entry name" value="LYSM"/>
    <property type="match status" value="1"/>
</dbReference>
<dbReference type="EMBL" id="WJJP01000032">
    <property type="protein sequence ID" value="MBD3323162.1"/>
    <property type="molecule type" value="Genomic_DNA"/>
</dbReference>
<sequence length="537" mass="59131">MKTYTVQPGDSLFAIAEKFYGDGYKYKQLALYNNLDNPNALEVGQRLSIPDLAELQQPLRAWHNYNDGSIYWRVTPQGIEIQGQGLVKDAKYSKQAAEIWSQYQEPILSASKKHGVPVPVIIATISTESSGNAKAYRYEPLFYRRYIKNKPQWKENPYYDAPRRISASYGLMQIMYPTAYNVGFRGEPEGLYDPLINIQAGAAYIASAYQVKHHGWDPPKIACAYNAGSVRPTETNDWGMFHHPGHLDRWIPSYNGAIDVTQAAVPEENLTPPVEGEPPQPAEPPEPPEPQQPPSSVVTLQFLLPNAYAGSGKALIADMFRHDENGLGDPTSFRIESATPAQGGGYAYELPDIPSGVYDLVFTDAATNSVVHDLAEVELEDNPTVIDIRSGSVADATISEPPQEAPPTQATLRIQFAKVPGKSWKSMIIDLFRHHAGGGVGAPASYTVKMPSYGPGGEYIYDIPNLKSGVYDLVFTDAATKSVVDDVADVEVNKPLVVVDLAARSRQAAPSADQPRSAPQTRSFGIWLKELWHRIWG</sequence>
<dbReference type="Gene3D" id="1.10.530.10">
    <property type="match status" value="1"/>
</dbReference>
<dbReference type="InterPro" id="IPR036779">
    <property type="entry name" value="LysM_dom_sf"/>
</dbReference>
<dbReference type="AlphaFoldDB" id="A0A9D5JRY8"/>
<evidence type="ECO:0000259" key="2">
    <source>
        <dbReference type="PROSITE" id="PS51782"/>
    </source>
</evidence>
<dbReference type="Proteomes" id="UP000649604">
    <property type="component" value="Unassembled WGS sequence"/>
</dbReference>
<dbReference type="InterPro" id="IPR018392">
    <property type="entry name" value="LysM"/>
</dbReference>
<evidence type="ECO:0000313" key="4">
    <source>
        <dbReference type="Proteomes" id="UP000649604"/>
    </source>
</evidence>